<proteinExistence type="predicted"/>
<sequence>MASFRWIQNNDYPNVGFTEEEIRLLETELQKQFNPTLIQFLQTAGAYANVLDGKRVNINTLLVWNQQINHLKIFPFDIVQQPFCFFSLEKKNEDTTSGYFPTNADETFLYYYFVDLSKKELPVYSFSESEHFIEPQPGYVTVAPIGLQLVSPSLIQFINRETEKKYGETTGKKIANFIGVLVFSPLLILLVLYLIIQPNSNWRSTLFFWKKNI</sequence>
<evidence type="ECO:0000313" key="3">
    <source>
        <dbReference type="Proteomes" id="UP000289857"/>
    </source>
</evidence>
<dbReference type="EMBL" id="SBKN01000002">
    <property type="protein sequence ID" value="RXR23245.1"/>
    <property type="molecule type" value="Genomic_DNA"/>
</dbReference>
<evidence type="ECO:0008006" key="4">
    <source>
        <dbReference type="Google" id="ProtNLM"/>
    </source>
</evidence>
<feature type="transmembrane region" description="Helical" evidence="1">
    <location>
        <begin position="174"/>
        <end position="196"/>
    </location>
</feature>
<reference evidence="3" key="1">
    <citation type="submission" date="2019-01" db="EMBL/GenBank/DDBJ databases">
        <title>Cytophagaceae bacterium strain CAR-16.</title>
        <authorList>
            <person name="Chen W.-M."/>
        </authorList>
    </citation>
    <scope>NUCLEOTIDE SEQUENCE [LARGE SCALE GENOMIC DNA]</scope>
    <source>
        <strain evidence="3">WWJ-16</strain>
    </source>
</reference>
<dbReference type="RefSeq" id="WP_129460728.1">
    <property type="nucleotide sequence ID" value="NZ_SBKN01000002.1"/>
</dbReference>
<evidence type="ECO:0000313" key="2">
    <source>
        <dbReference type="EMBL" id="RXR23245.1"/>
    </source>
</evidence>
<evidence type="ECO:0000256" key="1">
    <source>
        <dbReference type="SAM" id="Phobius"/>
    </source>
</evidence>
<name>A0A4Q1KAF9_9FLAO</name>
<keyword evidence="1" id="KW-0812">Transmembrane</keyword>
<dbReference type="Gene3D" id="3.40.1580.10">
    <property type="entry name" value="SMI1/KNR4-like"/>
    <property type="match status" value="1"/>
</dbReference>
<gene>
    <name evidence="2" type="ORF">EQG61_04555</name>
</gene>
<dbReference type="AlphaFoldDB" id="A0A4Q1KAF9"/>
<comment type="caution">
    <text evidence="2">The sequence shown here is derived from an EMBL/GenBank/DDBJ whole genome shotgun (WGS) entry which is preliminary data.</text>
</comment>
<keyword evidence="3" id="KW-1185">Reference proteome</keyword>
<protein>
    <recommendedName>
        <fullName evidence="4">Knr4/Smi1-like domain-containing protein</fullName>
    </recommendedName>
</protein>
<dbReference type="InterPro" id="IPR037883">
    <property type="entry name" value="Knr4/Smi1-like_sf"/>
</dbReference>
<organism evidence="2 3">
    <name type="scientific">Flavobacterium stagni</name>
    <dbReference type="NCBI Taxonomy" id="2506421"/>
    <lineage>
        <taxon>Bacteria</taxon>
        <taxon>Pseudomonadati</taxon>
        <taxon>Bacteroidota</taxon>
        <taxon>Flavobacteriia</taxon>
        <taxon>Flavobacteriales</taxon>
        <taxon>Flavobacteriaceae</taxon>
        <taxon>Flavobacterium</taxon>
    </lineage>
</organism>
<keyword evidence="1" id="KW-0472">Membrane</keyword>
<dbReference type="Proteomes" id="UP000289857">
    <property type="component" value="Unassembled WGS sequence"/>
</dbReference>
<keyword evidence="1" id="KW-1133">Transmembrane helix</keyword>
<accession>A0A4Q1KAF9</accession>